<dbReference type="InterPro" id="IPR032834">
    <property type="entry name" value="NatK-like_C"/>
</dbReference>
<dbReference type="InterPro" id="IPR036890">
    <property type="entry name" value="HATPase_C_sf"/>
</dbReference>
<feature type="transmembrane region" description="Helical" evidence="4">
    <location>
        <begin position="29"/>
        <end position="54"/>
    </location>
</feature>
<keyword evidence="4" id="KW-1133">Transmembrane helix</keyword>
<dbReference type="InterPro" id="IPR005467">
    <property type="entry name" value="His_kinase_dom"/>
</dbReference>
<evidence type="ECO:0000313" key="6">
    <source>
        <dbReference type="EMBL" id="MBZ5962673.1"/>
    </source>
</evidence>
<evidence type="ECO:0000259" key="5">
    <source>
        <dbReference type="PROSITE" id="PS50109"/>
    </source>
</evidence>
<dbReference type="SMART" id="SM00387">
    <property type="entry name" value="HATPase_c"/>
    <property type="match status" value="1"/>
</dbReference>
<comment type="caution">
    <text evidence="6">The sequence shown here is derived from an EMBL/GenBank/DDBJ whole genome shotgun (WGS) entry which is preliminary data.</text>
</comment>
<dbReference type="SUPFAM" id="SSF55874">
    <property type="entry name" value="ATPase domain of HSP90 chaperone/DNA topoisomerase II/histidine kinase"/>
    <property type="match status" value="1"/>
</dbReference>
<keyword evidence="3" id="KW-0902">Two-component regulatory system</keyword>
<dbReference type="Gene3D" id="3.30.565.10">
    <property type="entry name" value="Histidine kinase-like ATPase, C-terminal domain"/>
    <property type="match status" value="1"/>
</dbReference>
<dbReference type="EMBL" id="JAHBFI010000014">
    <property type="protein sequence ID" value="MBZ5962673.1"/>
    <property type="molecule type" value="Genomic_DNA"/>
</dbReference>
<evidence type="ECO:0000256" key="3">
    <source>
        <dbReference type="ARBA" id="ARBA00023012"/>
    </source>
</evidence>
<feature type="domain" description="Histidine kinase" evidence="5">
    <location>
        <begin position="169"/>
        <end position="275"/>
    </location>
</feature>
<proteinExistence type="predicted"/>
<keyword evidence="4" id="KW-0812">Transmembrane</keyword>
<gene>
    <name evidence="6" type="ORF">KIJ12_05875</name>
</gene>
<name>A0A9Q3SYT3_9LACO</name>
<dbReference type="PANTHER" id="PTHR40448">
    <property type="entry name" value="TWO-COMPONENT SENSOR HISTIDINE KINASE"/>
    <property type="match status" value="1"/>
</dbReference>
<keyword evidence="2" id="KW-0418">Kinase</keyword>
<sequence length="275" mass="31584">MNKGLALIIGSFSLFYIFSGNLKKSIIAWPLTILQSVIILVISVIIVGISFLFLQHERQIQTLKETAVNQQASDLQLYLNTLKSSRHEYNAHLNTIHQLLHSNQLEQLNDYMDNLITDHSYLSNISGLKFPEISALLYRYELLARRQQIVFTIYFDNNLTKFPMSLYDLNQLLGNLLTNAFEASKSYQEQKPQVELSFSESHQHVTIFIKNTGKIKNTIKTNMLKPGISSKSKNHDRHGFGMYIISQIVDKYFGELIIKETNNGYVEIEVLIPLP</sequence>
<protein>
    <submittedName>
        <fullName evidence="6">GHKL domain-containing protein</fullName>
    </submittedName>
</protein>
<keyword evidence="1" id="KW-0808">Transferase</keyword>
<dbReference type="AlphaFoldDB" id="A0A9Q3SYT3"/>
<dbReference type="GO" id="GO:0042802">
    <property type="term" value="F:identical protein binding"/>
    <property type="evidence" value="ECO:0007669"/>
    <property type="project" value="TreeGrafter"/>
</dbReference>
<evidence type="ECO:0000256" key="2">
    <source>
        <dbReference type="ARBA" id="ARBA00022777"/>
    </source>
</evidence>
<dbReference type="InterPro" id="IPR003594">
    <property type="entry name" value="HATPase_dom"/>
</dbReference>
<evidence type="ECO:0000313" key="7">
    <source>
        <dbReference type="Proteomes" id="UP000752647"/>
    </source>
</evidence>
<dbReference type="GO" id="GO:0000160">
    <property type="term" value="P:phosphorelay signal transduction system"/>
    <property type="evidence" value="ECO:0007669"/>
    <property type="project" value="UniProtKB-KW"/>
</dbReference>
<dbReference type="GO" id="GO:0016301">
    <property type="term" value="F:kinase activity"/>
    <property type="evidence" value="ECO:0007669"/>
    <property type="project" value="UniProtKB-KW"/>
</dbReference>
<keyword evidence="4" id="KW-0472">Membrane</keyword>
<accession>A0A9Q3SYT3</accession>
<dbReference type="Pfam" id="PF14501">
    <property type="entry name" value="HATPase_c_5"/>
    <property type="match status" value="1"/>
</dbReference>
<dbReference type="PANTHER" id="PTHR40448:SF1">
    <property type="entry name" value="TWO-COMPONENT SENSOR HISTIDINE KINASE"/>
    <property type="match status" value="1"/>
</dbReference>
<evidence type="ECO:0000256" key="4">
    <source>
        <dbReference type="SAM" id="Phobius"/>
    </source>
</evidence>
<evidence type="ECO:0000256" key="1">
    <source>
        <dbReference type="ARBA" id="ARBA00022679"/>
    </source>
</evidence>
<dbReference type="Proteomes" id="UP000752647">
    <property type="component" value="Unassembled WGS sequence"/>
</dbReference>
<organism evidence="6 7">
    <name type="scientific">Leuconostoc gasicomitatum</name>
    <dbReference type="NCBI Taxonomy" id="115778"/>
    <lineage>
        <taxon>Bacteria</taxon>
        <taxon>Bacillati</taxon>
        <taxon>Bacillota</taxon>
        <taxon>Bacilli</taxon>
        <taxon>Lactobacillales</taxon>
        <taxon>Lactobacillaceae</taxon>
        <taxon>Leuconostoc</taxon>
        <taxon>Leuconostoc gelidum group</taxon>
    </lineage>
</organism>
<reference evidence="6" key="1">
    <citation type="submission" date="2021-05" db="EMBL/GenBank/DDBJ databases">
        <title>Pangenome of Leuconostoc gelidum warrants species status for Leuconostoc gelidum subsp. gasicomitatum.</title>
        <authorList>
            <person name="Johansson P."/>
            <person name="Sade E."/>
            <person name="Hultman J."/>
            <person name="Auvinen P."/>
            <person name="Bjorkroth J."/>
        </authorList>
    </citation>
    <scope>NUCLEOTIDE SEQUENCE</scope>
    <source>
        <strain evidence="6">A.21.4</strain>
    </source>
</reference>
<dbReference type="PROSITE" id="PS50109">
    <property type="entry name" value="HIS_KIN"/>
    <property type="match status" value="1"/>
</dbReference>